<dbReference type="GeneID" id="107323452"/>
<dbReference type="PANTHER" id="PTHR10947:SF3">
    <property type="entry name" value="LEUCINE-RICH REPEAT-CONTAINING PROTEIN 47"/>
    <property type="match status" value="1"/>
</dbReference>
<feature type="domain" description="B3/B4 tRNA-binding" evidence="5">
    <location>
        <begin position="326"/>
        <end position="502"/>
    </location>
</feature>
<protein>
    <submittedName>
        <fullName evidence="6">Leucine rich repeat containing 47</fullName>
    </submittedName>
</protein>
<proteinExistence type="predicted"/>
<dbReference type="Ensembl" id="ENSCJPT00005015901.1">
    <property type="protein sequence ID" value="ENSCJPP00005010802.1"/>
    <property type="gene ID" value="ENSCJPG00005009348.1"/>
</dbReference>
<feature type="region of interest" description="Disordered" evidence="4">
    <location>
        <begin position="264"/>
        <end position="293"/>
    </location>
</feature>
<dbReference type="Gene3D" id="3.50.40.10">
    <property type="entry name" value="Phenylalanyl-trna Synthetase, Chain B, domain 3"/>
    <property type="match status" value="1"/>
</dbReference>
<dbReference type="OrthoDB" id="67933at2759"/>
<keyword evidence="1" id="KW-0433">Leucine-rich repeat</keyword>
<dbReference type="InterPro" id="IPR003591">
    <property type="entry name" value="Leu-rich_rpt_typical-subtyp"/>
</dbReference>
<dbReference type="InterPro" id="IPR005146">
    <property type="entry name" value="B3/B4_tRNA-bd"/>
</dbReference>
<dbReference type="GO" id="GO:0003723">
    <property type="term" value="F:RNA binding"/>
    <property type="evidence" value="ECO:0007669"/>
    <property type="project" value="InterPro"/>
</dbReference>
<keyword evidence="7" id="KW-1185">Reference proteome</keyword>
<keyword evidence="2" id="KW-0677">Repeat</keyword>
<dbReference type="GO" id="GO:0006432">
    <property type="term" value="P:phenylalanyl-tRNA aminoacylation"/>
    <property type="evidence" value="ECO:0007669"/>
    <property type="project" value="InterPro"/>
</dbReference>
<reference evidence="6" key="3">
    <citation type="submission" date="2025-09" db="UniProtKB">
        <authorList>
            <consortium name="Ensembl"/>
        </authorList>
    </citation>
    <scope>IDENTIFICATION</scope>
</reference>
<dbReference type="InterPro" id="IPR001611">
    <property type="entry name" value="Leu-rich_rpt"/>
</dbReference>
<evidence type="ECO:0000256" key="3">
    <source>
        <dbReference type="SAM" id="Coils"/>
    </source>
</evidence>
<evidence type="ECO:0000313" key="6">
    <source>
        <dbReference type="Ensembl" id="ENSCJPP00005010802.1"/>
    </source>
</evidence>
<evidence type="ECO:0000256" key="4">
    <source>
        <dbReference type="SAM" id="MobiDB-lite"/>
    </source>
</evidence>
<dbReference type="PANTHER" id="PTHR10947">
    <property type="entry name" value="PHENYLALANYL-TRNA SYNTHETASE BETA CHAIN AND LEUCINE-RICH REPEAT-CONTAINING PROTEIN 47"/>
    <property type="match status" value="1"/>
</dbReference>
<gene>
    <name evidence="6" type="primary">LRRC47</name>
</gene>
<reference evidence="6" key="1">
    <citation type="submission" date="2015-11" db="EMBL/GenBank/DDBJ databases">
        <authorList>
            <consortium name="International Coturnix japonica Genome Analysis Consortium"/>
            <person name="Warren W."/>
            <person name="Burt D.W."/>
            <person name="Antin P.B."/>
            <person name="Lanford R."/>
            <person name="Gros J."/>
            <person name="Wilson R.K."/>
        </authorList>
    </citation>
    <scope>NUCLEOTIDE SEQUENCE [LARGE SCALE GENOMIC DNA]</scope>
</reference>
<dbReference type="RefSeq" id="XP_015738044.1">
    <property type="nucleotide sequence ID" value="XM_015882558.2"/>
</dbReference>
<evidence type="ECO:0000259" key="5">
    <source>
        <dbReference type="SMART" id="SM00873"/>
    </source>
</evidence>
<feature type="region of interest" description="Disordered" evidence="4">
    <location>
        <begin position="506"/>
        <end position="536"/>
    </location>
</feature>
<dbReference type="SMART" id="SM00369">
    <property type="entry name" value="LRR_TYP"/>
    <property type="match status" value="5"/>
</dbReference>
<dbReference type="SMART" id="SM00364">
    <property type="entry name" value="LRR_BAC"/>
    <property type="match status" value="5"/>
</dbReference>
<dbReference type="KEGG" id="cjo:107323452"/>
<dbReference type="InterPro" id="IPR020825">
    <property type="entry name" value="Phe-tRNA_synthase-like_B3/B4"/>
</dbReference>
<dbReference type="Gene3D" id="3.80.10.10">
    <property type="entry name" value="Ribonuclease Inhibitor"/>
    <property type="match status" value="2"/>
</dbReference>
<dbReference type="Pfam" id="PF00560">
    <property type="entry name" value="LRR_1"/>
    <property type="match status" value="2"/>
</dbReference>
<reference evidence="6" key="2">
    <citation type="submission" date="2025-08" db="UniProtKB">
        <authorList>
            <consortium name="Ensembl"/>
        </authorList>
    </citation>
    <scope>IDENTIFICATION</scope>
</reference>
<evidence type="ECO:0000256" key="1">
    <source>
        <dbReference type="ARBA" id="ARBA00022614"/>
    </source>
</evidence>
<dbReference type="SMART" id="SM00873">
    <property type="entry name" value="B3_4"/>
    <property type="match status" value="1"/>
</dbReference>
<dbReference type="SUPFAM" id="SSF52047">
    <property type="entry name" value="RNI-like"/>
    <property type="match status" value="1"/>
</dbReference>
<dbReference type="GeneTree" id="ENSGT00530000063489"/>
<dbReference type="CTD" id="57470"/>
<organism evidence="6 7">
    <name type="scientific">Coturnix japonica</name>
    <name type="common">Japanese quail</name>
    <name type="synonym">Coturnix coturnix japonica</name>
    <dbReference type="NCBI Taxonomy" id="93934"/>
    <lineage>
        <taxon>Eukaryota</taxon>
        <taxon>Metazoa</taxon>
        <taxon>Chordata</taxon>
        <taxon>Craniata</taxon>
        <taxon>Vertebrata</taxon>
        <taxon>Euteleostomi</taxon>
        <taxon>Archelosauria</taxon>
        <taxon>Archosauria</taxon>
        <taxon>Dinosauria</taxon>
        <taxon>Saurischia</taxon>
        <taxon>Theropoda</taxon>
        <taxon>Coelurosauria</taxon>
        <taxon>Aves</taxon>
        <taxon>Neognathae</taxon>
        <taxon>Galloanserae</taxon>
        <taxon>Galliformes</taxon>
        <taxon>Phasianidae</taxon>
        <taxon>Perdicinae</taxon>
        <taxon>Coturnix</taxon>
    </lineage>
</organism>
<dbReference type="InterPro" id="IPR032675">
    <property type="entry name" value="LRR_dom_sf"/>
</dbReference>
<dbReference type="InterPro" id="IPR045060">
    <property type="entry name" value="Phe-tRNA-ligase_IIc_bsu"/>
</dbReference>
<dbReference type="PROSITE" id="PS51450">
    <property type="entry name" value="LRR"/>
    <property type="match status" value="1"/>
</dbReference>
<evidence type="ECO:0000256" key="2">
    <source>
        <dbReference type="ARBA" id="ARBA00022737"/>
    </source>
</evidence>
<accession>A0A8C2TC40</accession>
<keyword evidence="3" id="KW-0175">Coiled coil</keyword>
<dbReference type="GO" id="GO:0004826">
    <property type="term" value="F:phenylalanine-tRNA ligase activity"/>
    <property type="evidence" value="ECO:0007669"/>
    <property type="project" value="InterPro"/>
</dbReference>
<feature type="compositionally biased region" description="Basic and acidic residues" evidence="4">
    <location>
        <begin position="264"/>
        <end position="275"/>
    </location>
</feature>
<dbReference type="Proteomes" id="UP000694412">
    <property type="component" value="Chromosome 21"/>
</dbReference>
<sequence>MAAAWPELEAAARERRRELALPGAAVAERVAAGGGRLPAELLALPLLQSLELSGCAALKELGPGLAAALPALHTLVLSCNALGPAGLGSGLGGPLPALRVLDLSGNGLEALPAALGGAGQEEEDGGAAFPQLRTLNLSGNRLRELGPGLARSAPQLQELLLSGNRLRALPGALLPPEHPAPFPLLSRLDAADNQVEELSTNIAALPALKSLDVANNQLSSLPAALADCPRLKDANLRGNPLRDRRLEKMVNGCQTRAVLEYLRTKGRTDGREETRRKKREKTQKKDGRDGERDETEAIGKLLLKVLHVGDNPAPMVVRASPGVKDVRPYIVCCVLRGVKLRPGNALRRFLSAQTKLHDDICERRTAATIATHDLQLVKGPLTYSVQPPAELKITPLGRKEIKAKDLLRQLQMEAEEQRKQKKRQNISGLHKYLQLLDGKDNYPCLVDAEGAVISFPPITNSEKTKVRKTTRDLFLEVTSDTSLQTCKDVMDTLILKIAELNRFTMENKEEGSGSDDESDALCGPENANPNQNTEQPLVVEQVRVVDMDGNLKVLYPSKTDLATVSSLLTVIR</sequence>
<feature type="coiled-coil region" evidence="3">
    <location>
        <begin position="400"/>
        <end position="427"/>
    </location>
</feature>
<dbReference type="Pfam" id="PF13855">
    <property type="entry name" value="LRR_8"/>
    <property type="match status" value="1"/>
</dbReference>
<feature type="compositionally biased region" description="Basic and acidic residues" evidence="4">
    <location>
        <begin position="283"/>
        <end position="293"/>
    </location>
</feature>
<dbReference type="AlphaFoldDB" id="A0A8C2TC40"/>
<name>A0A8C2TC40_COTJA</name>
<dbReference type="SMART" id="SM00368">
    <property type="entry name" value="LRR_RI"/>
    <property type="match status" value="4"/>
</dbReference>
<evidence type="ECO:0000313" key="7">
    <source>
        <dbReference type="Proteomes" id="UP000694412"/>
    </source>
</evidence>